<proteinExistence type="predicted"/>
<evidence type="ECO:0000313" key="1">
    <source>
        <dbReference type="EMBL" id="AUC22884.1"/>
    </source>
</evidence>
<gene>
    <name evidence="1" type="ORF">BTO15_12645</name>
</gene>
<dbReference type="EMBL" id="CP019336">
    <property type="protein sequence ID" value="AUC22884.1"/>
    <property type="molecule type" value="Genomic_DNA"/>
</dbReference>
<accession>A0ABN5F8Q0</accession>
<protein>
    <submittedName>
        <fullName evidence="1">Uncharacterized protein</fullName>
    </submittedName>
</protein>
<sequence length="59" mass="6932">MYFFLGLIFQYRIKKLNSIKMVIKLSVVPAFLRDIPTKIQVESLFMSTKVTFWSSIINS</sequence>
<reference evidence="1 2" key="1">
    <citation type="submission" date="2017-02" db="EMBL/GenBank/DDBJ databases">
        <title>Trade-off between light-utilization and light-protection in marine flavobacteria.</title>
        <authorList>
            <person name="Kumagai Y."/>
            <person name="Yoshizawa S."/>
            <person name="Kogure K."/>
            <person name="Iwasaki W."/>
        </authorList>
    </citation>
    <scope>NUCLEOTIDE SEQUENCE [LARGE SCALE GENOMIC DNA]</scope>
    <source>
        <strain evidence="1 2">KCTC 23670</strain>
    </source>
</reference>
<keyword evidence="2" id="KW-1185">Reference proteome</keyword>
<name>A0ABN5F8Q0_9FLAO</name>
<evidence type="ECO:0000313" key="2">
    <source>
        <dbReference type="Proteomes" id="UP000232721"/>
    </source>
</evidence>
<dbReference type="Proteomes" id="UP000232721">
    <property type="component" value="Chromosome"/>
</dbReference>
<organism evidence="1 2">
    <name type="scientific">Polaribacter sejongensis</name>
    <dbReference type="NCBI Taxonomy" id="985043"/>
    <lineage>
        <taxon>Bacteria</taxon>
        <taxon>Pseudomonadati</taxon>
        <taxon>Bacteroidota</taxon>
        <taxon>Flavobacteriia</taxon>
        <taxon>Flavobacteriales</taxon>
        <taxon>Flavobacteriaceae</taxon>
    </lineage>
</organism>